<dbReference type="GO" id="GO:0016757">
    <property type="term" value="F:glycosyltransferase activity"/>
    <property type="evidence" value="ECO:0007669"/>
    <property type="project" value="UniProtKB-KW"/>
</dbReference>
<evidence type="ECO:0000313" key="8">
    <source>
        <dbReference type="EMBL" id="BBH07369.1"/>
    </source>
</evidence>
<organism evidence="8">
    <name type="scientific">Prunus dulcis</name>
    <name type="common">Almond</name>
    <name type="synonym">Amygdalus dulcis</name>
    <dbReference type="NCBI Taxonomy" id="3755"/>
    <lineage>
        <taxon>Eukaryota</taxon>
        <taxon>Viridiplantae</taxon>
        <taxon>Streptophyta</taxon>
        <taxon>Embryophyta</taxon>
        <taxon>Tracheophyta</taxon>
        <taxon>Spermatophyta</taxon>
        <taxon>Magnoliopsida</taxon>
        <taxon>eudicotyledons</taxon>
        <taxon>Gunneridae</taxon>
        <taxon>Pentapetalae</taxon>
        <taxon>rosids</taxon>
        <taxon>fabids</taxon>
        <taxon>Rosales</taxon>
        <taxon>Rosaceae</taxon>
        <taxon>Amygdaloideae</taxon>
        <taxon>Amygdaleae</taxon>
        <taxon>Prunus</taxon>
    </lineage>
</organism>
<feature type="non-terminal residue" evidence="8">
    <location>
        <position position="712"/>
    </location>
</feature>
<keyword evidence="4" id="KW-0735">Signal-anchor</keyword>
<comment type="similarity">
    <text evidence="2">Belongs to the glycosyltransferase 47 family.</text>
</comment>
<sequence>MTKWKCSWSQIATIASIVALASIILGSIVHLFWFPLVPSFNYFSQAQNSCAPINGSAEAVIDNVKGNFKPPIDLDRQFPSDLHKAVVFRGAPWKAEIGRWLSGCDPISDEVNIVEVAVAAKMTAVVKASVIVNWDNVGAIMDTVGKDALRDCSWNATTQDHQTNHMGDGLSPFALRIVTQQEHFASVGKAQNTQIDLWQRHVAFKLPSEPGAPKLTDWAKADLDNVFTTNGSKPGWCNVDPAEVYAHKVQFKEECDCKYDCFWGRFCEVPVLCTCINQCSGHGHCRGGFCQRVPQWLRPAQVDVPDSSHLPGKVVNLNAVVKKKRPLIYVYDLPPDFNSLLLEGRHFRLECVNRIYDGKNSTLWTDQLYGCTYESILASPYRTLNGEEADFFFVPVLDSCIITRADDAPHLSMQEHKGLRSSLTLEYYRKAYDHIVEQYPFWNRSSGRDHIWAVFFMDEGACYAPKEIWNSMMLVHWGNTNSKHKHSTTAYWADNWDAIPSDKRGNHPCFDPDKDLVLPSWKSPDVNSLSSKLWARSHDTRKTLFYFNGNLGPAYANGRPEASYSMGIRQKLAEEFGSSPNKEGKLGKQHAEDVIVTPLRSENYHGDLASSIFCGVFPGDGWSGRMEDSILQGCIPVVIQDGIFLPYENVLNYDSFAVRIREDEIPDLINILRTFNETEIKFRLANVQKIWQRLAAQFSRLIEDDVVATFVQ</sequence>
<keyword evidence="6" id="KW-0812">Transmembrane</keyword>
<keyword evidence="3" id="KW-0328">Glycosyltransferase</keyword>
<evidence type="ECO:0000256" key="6">
    <source>
        <dbReference type="SAM" id="Phobius"/>
    </source>
</evidence>
<dbReference type="InterPro" id="IPR040911">
    <property type="entry name" value="Exostosin_GT47"/>
</dbReference>
<keyword evidence="6" id="KW-0472">Membrane</keyword>
<evidence type="ECO:0000256" key="3">
    <source>
        <dbReference type="ARBA" id="ARBA00022676"/>
    </source>
</evidence>
<name>A0A4Y1RSQ1_PRUDU</name>
<proteinExistence type="inferred from homology"/>
<dbReference type="AlphaFoldDB" id="A0A4Y1RSQ1"/>
<feature type="transmembrane region" description="Helical" evidence="6">
    <location>
        <begin position="12"/>
        <end position="34"/>
    </location>
</feature>
<keyword evidence="3" id="KW-0808">Transferase</keyword>
<dbReference type="PANTHER" id="PTHR11062">
    <property type="entry name" value="EXOSTOSIN HEPARAN SULFATE GLYCOSYLTRANSFERASE -RELATED"/>
    <property type="match status" value="1"/>
</dbReference>
<evidence type="ECO:0000259" key="7">
    <source>
        <dbReference type="Pfam" id="PF03016"/>
    </source>
</evidence>
<dbReference type="GO" id="GO:0000139">
    <property type="term" value="C:Golgi membrane"/>
    <property type="evidence" value="ECO:0007669"/>
    <property type="project" value="UniProtKB-SubCell"/>
</dbReference>
<dbReference type="PANTHER" id="PTHR11062:SF268">
    <property type="entry name" value="FAMILY PROTEIN, PUTATIVE, EXPRESSED-RELATED"/>
    <property type="match status" value="1"/>
</dbReference>
<gene>
    <name evidence="8" type="ORF">Prudu_019288</name>
</gene>
<keyword evidence="5" id="KW-0333">Golgi apparatus</keyword>
<evidence type="ECO:0000256" key="2">
    <source>
        <dbReference type="ARBA" id="ARBA00010271"/>
    </source>
</evidence>
<comment type="subcellular location">
    <subcellularLocation>
        <location evidence="1">Golgi apparatus membrane</location>
        <topology evidence="1">Single-pass type II membrane protein</topology>
    </subcellularLocation>
</comment>
<evidence type="ECO:0000256" key="1">
    <source>
        <dbReference type="ARBA" id="ARBA00004323"/>
    </source>
</evidence>
<protein>
    <submittedName>
        <fullName evidence="8">Exostosin family protein</fullName>
    </submittedName>
</protein>
<accession>A0A4Y1RSQ1</accession>
<dbReference type="InterPro" id="IPR004263">
    <property type="entry name" value="Exostosin"/>
</dbReference>
<feature type="domain" description="Exostosin GT47" evidence="7">
    <location>
        <begin position="323"/>
        <end position="674"/>
    </location>
</feature>
<dbReference type="EMBL" id="AP019303">
    <property type="protein sequence ID" value="BBH07369.1"/>
    <property type="molecule type" value="Genomic_DNA"/>
</dbReference>
<reference evidence="8" key="1">
    <citation type="journal article" date="2019" name="Science">
        <title>Mutation of a bHLH transcription factor allowed almond domestication.</title>
        <authorList>
            <person name="Sanchez-Perez R."/>
            <person name="Pavan S."/>
            <person name="Mazzeo R."/>
            <person name="Moldovan C."/>
            <person name="Aiese Cigliano R."/>
            <person name="Del Cueto J."/>
            <person name="Ricciardi F."/>
            <person name="Lotti C."/>
            <person name="Ricciardi L."/>
            <person name="Dicenta F."/>
            <person name="Lopez-Marques R.L."/>
            <person name="Lindberg Moller B."/>
        </authorList>
    </citation>
    <scope>NUCLEOTIDE SEQUENCE</scope>
</reference>
<keyword evidence="6" id="KW-1133">Transmembrane helix</keyword>
<dbReference type="Pfam" id="PF03016">
    <property type="entry name" value="Exostosin_GT47"/>
    <property type="match status" value="1"/>
</dbReference>
<evidence type="ECO:0000256" key="4">
    <source>
        <dbReference type="ARBA" id="ARBA00022968"/>
    </source>
</evidence>
<evidence type="ECO:0000256" key="5">
    <source>
        <dbReference type="ARBA" id="ARBA00023034"/>
    </source>
</evidence>